<dbReference type="AlphaFoldDB" id="A0A8J3A1W5"/>
<evidence type="ECO:0000313" key="1">
    <source>
        <dbReference type="EMBL" id="GGH93914.1"/>
    </source>
</evidence>
<reference evidence="1" key="2">
    <citation type="submission" date="2020-09" db="EMBL/GenBank/DDBJ databases">
        <authorList>
            <person name="Sun Q."/>
            <person name="Zhou Y."/>
        </authorList>
    </citation>
    <scope>NUCLEOTIDE SEQUENCE</scope>
    <source>
        <strain evidence="1">CGMCC 1.14984</strain>
    </source>
</reference>
<sequence>MAERLREGAIIHTHPSYVLVFEGKTAWLDDIQPGREAGTDADGGPDIGGYFGLIEDKAH</sequence>
<dbReference type="Proteomes" id="UP000621856">
    <property type="component" value="Unassembled WGS sequence"/>
</dbReference>
<organism evidence="1 2">
    <name type="scientific">Aquisalinus luteolus</name>
    <dbReference type="NCBI Taxonomy" id="1566827"/>
    <lineage>
        <taxon>Bacteria</taxon>
        <taxon>Pseudomonadati</taxon>
        <taxon>Pseudomonadota</taxon>
        <taxon>Alphaproteobacteria</taxon>
        <taxon>Parvularculales</taxon>
        <taxon>Parvularculaceae</taxon>
        <taxon>Aquisalinus</taxon>
    </lineage>
</organism>
<proteinExistence type="predicted"/>
<gene>
    <name evidence="1" type="ORF">GCM10011355_06870</name>
</gene>
<accession>A0A8J3A1W5</accession>
<protein>
    <submittedName>
        <fullName evidence="1">Uncharacterized protein</fullName>
    </submittedName>
</protein>
<name>A0A8J3A1W5_9PROT</name>
<comment type="caution">
    <text evidence="1">The sequence shown here is derived from an EMBL/GenBank/DDBJ whole genome shotgun (WGS) entry which is preliminary data.</text>
</comment>
<evidence type="ECO:0000313" key="2">
    <source>
        <dbReference type="Proteomes" id="UP000621856"/>
    </source>
</evidence>
<dbReference type="EMBL" id="BMGZ01000001">
    <property type="protein sequence ID" value="GGH93914.1"/>
    <property type="molecule type" value="Genomic_DNA"/>
</dbReference>
<reference evidence="1" key="1">
    <citation type="journal article" date="2014" name="Int. J. Syst. Evol. Microbiol.">
        <title>Complete genome sequence of Corynebacterium casei LMG S-19264T (=DSM 44701T), isolated from a smear-ripened cheese.</title>
        <authorList>
            <consortium name="US DOE Joint Genome Institute (JGI-PGF)"/>
            <person name="Walter F."/>
            <person name="Albersmeier A."/>
            <person name="Kalinowski J."/>
            <person name="Ruckert C."/>
        </authorList>
    </citation>
    <scope>NUCLEOTIDE SEQUENCE</scope>
    <source>
        <strain evidence="1">CGMCC 1.14984</strain>
    </source>
</reference>